<dbReference type="GO" id="GO:0016410">
    <property type="term" value="F:N-acyltransferase activity"/>
    <property type="evidence" value="ECO:0007669"/>
    <property type="project" value="TreeGrafter"/>
</dbReference>
<dbReference type="Gene3D" id="3.40.630.30">
    <property type="match status" value="1"/>
</dbReference>
<name>A0A370G315_9BACI</name>
<dbReference type="PROSITE" id="PS51186">
    <property type="entry name" value="GNAT"/>
    <property type="match status" value="1"/>
</dbReference>
<protein>
    <submittedName>
        <fullName evidence="3">Aminoglycoside 6'-N-acetyltransferase</fullName>
    </submittedName>
</protein>
<dbReference type="Pfam" id="PF13523">
    <property type="entry name" value="Acetyltransf_8"/>
    <property type="match status" value="1"/>
</dbReference>
<evidence type="ECO:0000313" key="4">
    <source>
        <dbReference type="Proteomes" id="UP000255326"/>
    </source>
</evidence>
<dbReference type="SUPFAM" id="SSF55729">
    <property type="entry name" value="Acyl-CoA N-acyltransferases (Nat)"/>
    <property type="match status" value="1"/>
</dbReference>
<evidence type="ECO:0000313" key="3">
    <source>
        <dbReference type="EMBL" id="RDI37219.1"/>
    </source>
</evidence>
<dbReference type="OrthoDB" id="9795206at2"/>
<proteinExistence type="predicted"/>
<keyword evidence="1" id="KW-0046">Antibiotic resistance</keyword>
<dbReference type="InterPro" id="IPR000182">
    <property type="entry name" value="GNAT_dom"/>
</dbReference>
<comment type="caution">
    <text evidence="3">The sequence shown here is derived from an EMBL/GenBank/DDBJ whole genome shotgun (WGS) entry which is preliminary data.</text>
</comment>
<dbReference type="Proteomes" id="UP000255326">
    <property type="component" value="Unassembled WGS sequence"/>
</dbReference>
<dbReference type="EMBL" id="QQAY01000022">
    <property type="protein sequence ID" value="RDI37219.1"/>
    <property type="molecule type" value="Genomic_DNA"/>
</dbReference>
<dbReference type="PANTHER" id="PTHR31438">
    <property type="entry name" value="LYSINE N-ACYLTRANSFERASE C17G9.06C-RELATED"/>
    <property type="match status" value="1"/>
</dbReference>
<keyword evidence="3" id="KW-0808">Transferase</keyword>
<dbReference type="RefSeq" id="WP_114747162.1">
    <property type="nucleotide sequence ID" value="NZ_QQAY01000022.1"/>
</dbReference>
<dbReference type="GO" id="GO:0046677">
    <property type="term" value="P:response to antibiotic"/>
    <property type="evidence" value="ECO:0007669"/>
    <property type="project" value="UniProtKB-KW"/>
</dbReference>
<sequence length="181" mass="21603">MLFVNGRLMVRLLEKEDAWLLAKWLSDPVVLEFYEGRDNPFDMNKVNEKFYQRENGVARCIIEYDDAAIGYIQFYKLEEESRQLYGYEDETELIYGMDQFIGETEYWNKGIGTLLVQSMVDFLIEEKQADRVVMDPQTWNERAVRCYEKCGFKKVKLLPKNEWHEGEFRDCWLIEKGNICS</sequence>
<dbReference type="AlphaFoldDB" id="A0A370G315"/>
<feature type="domain" description="N-acetyltransferase" evidence="2">
    <location>
        <begin position="8"/>
        <end position="175"/>
    </location>
</feature>
<accession>A0A370G315</accession>
<organism evidence="3 4">
    <name type="scientific">Falsibacillus pallidus</name>
    <dbReference type="NCBI Taxonomy" id="493781"/>
    <lineage>
        <taxon>Bacteria</taxon>
        <taxon>Bacillati</taxon>
        <taxon>Bacillota</taxon>
        <taxon>Bacilli</taxon>
        <taxon>Bacillales</taxon>
        <taxon>Bacillaceae</taxon>
        <taxon>Falsibacillus</taxon>
    </lineage>
</organism>
<dbReference type="InterPro" id="IPR016181">
    <property type="entry name" value="Acyl_CoA_acyltransferase"/>
</dbReference>
<gene>
    <name evidence="3" type="ORF">DFR59_1229</name>
</gene>
<evidence type="ECO:0000259" key="2">
    <source>
        <dbReference type="PROSITE" id="PS51186"/>
    </source>
</evidence>
<dbReference type="PANTHER" id="PTHR31438:SF1">
    <property type="entry name" value="LYSINE N-ACYLTRANSFERASE C17G9.06C-RELATED"/>
    <property type="match status" value="1"/>
</dbReference>
<evidence type="ECO:0000256" key="1">
    <source>
        <dbReference type="ARBA" id="ARBA00023251"/>
    </source>
</evidence>
<reference evidence="3 4" key="1">
    <citation type="submission" date="2018-07" db="EMBL/GenBank/DDBJ databases">
        <title>Genomic Encyclopedia of Type Strains, Phase IV (KMG-IV): sequencing the most valuable type-strain genomes for metagenomic binning, comparative biology and taxonomic classification.</title>
        <authorList>
            <person name="Goeker M."/>
        </authorList>
    </citation>
    <scope>NUCLEOTIDE SEQUENCE [LARGE SCALE GENOMIC DNA]</scope>
    <source>
        <strain evidence="3 4">DSM 25281</strain>
    </source>
</reference>
<keyword evidence="4" id="KW-1185">Reference proteome</keyword>